<keyword evidence="2 3" id="KW-0802">TPR repeat</keyword>
<comment type="caution">
    <text evidence="4">The sequence shown here is derived from an EMBL/GenBank/DDBJ whole genome shotgun (WGS) entry which is preliminary data.</text>
</comment>
<evidence type="ECO:0000256" key="2">
    <source>
        <dbReference type="ARBA" id="ARBA00022803"/>
    </source>
</evidence>
<dbReference type="Proteomes" id="UP001168528">
    <property type="component" value="Unassembled WGS sequence"/>
</dbReference>
<dbReference type="SUPFAM" id="SSF48452">
    <property type="entry name" value="TPR-like"/>
    <property type="match status" value="1"/>
</dbReference>
<dbReference type="PROSITE" id="PS50005">
    <property type="entry name" value="TPR"/>
    <property type="match status" value="1"/>
</dbReference>
<evidence type="ECO:0000313" key="5">
    <source>
        <dbReference type="Proteomes" id="UP001168528"/>
    </source>
</evidence>
<feature type="repeat" description="TPR" evidence="3">
    <location>
        <begin position="192"/>
        <end position="225"/>
    </location>
</feature>
<organism evidence="4 5">
    <name type="scientific">Rhodocytophaga aerolata</name>
    <dbReference type="NCBI Taxonomy" id="455078"/>
    <lineage>
        <taxon>Bacteria</taxon>
        <taxon>Pseudomonadati</taxon>
        <taxon>Bacteroidota</taxon>
        <taxon>Cytophagia</taxon>
        <taxon>Cytophagales</taxon>
        <taxon>Rhodocytophagaceae</taxon>
        <taxon>Rhodocytophaga</taxon>
    </lineage>
</organism>
<evidence type="ECO:0000256" key="3">
    <source>
        <dbReference type="PROSITE-ProRule" id="PRU00339"/>
    </source>
</evidence>
<reference evidence="4" key="1">
    <citation type="submission" date="2023-07" db="EMBL/GenBank/DDBJ databases">
        <title>The genome sequence of Rhodocytophaga aerolata KACC 12507.</title>
        <authorList>
            <person name="Zhang X."/>
        </authorList>
    </citation>
    <scope>NUCLEOTIDE SEQUENCE</scope>
    <source>
        <strain evidence="4">KACC 12507</strain>
    </source>
</reference>
<dbReference type="Gene3D" id="1.25.40.10">
    <property type="entry name" value="Tetratricopeptide repeat domain"/>
    <property type="match status" value="1"/>
</dbReference>
<dbReference type="InterPro" id="IPR011990">
    <property type="entry name" value="TPR-like_helical_dom_sf"/>
</dbReference>
<dbReference type="RefSeq" id="WP_302037614.1">
    <property type="nucleotide sequence ID" value="NZ_JAUKPO010000005.1"/>
</dbReference>
<dbReference type="PROSITE" id="PS50293">
    <property type="entry name" value="TPR_REGION"/>
    <property type="match status" value="1"/>
</dbReference>
<dbReference type="PANTHER" id="PTHR45586:SF1">
    <property type="entry name" value="LIPOPOLYSACCHARIDE ASSEMBLY PROTEIN B"/>
    <property type="match status" value="1"/>
</dbReference>
<dbReference type="SMART" id="SM00028">
    <property type="entry name" value="TPR"/>
    <property type="match status" value="3"/>
</dbReference>
<proteinExistence type="predicted"/>
<gene>
    <name evidence="4" type="ORF">Q0590_11130</name>
</gene>
<keyword evidence="5" id="KW-1185">Reference proteome</keyword>
<sequence length="273" mass="29801">MHKQQLTIIVLALGLIVGMYSLPKVIVSDKSTVLAAEATAANTVDMGASTHTNNLDAAQIAAINDLRKAYVNSADNQKKTIFADSLAGVFKSASLFDSAAHYREAIAELNPGLESWTNAGDSYYDAFGFATDPQKANQMGEKARAFYQKVLEKDPNQLDVKANMAMTYVASSNPMQGIALLREVLQQDPAHERATFNMGLLSMQSGQYDKAIERFEQVLKAHPENDQAKFYLGISYAESGHGSEAKALLQEVKKTNTDPAVQATVDEYLKKLK</sequence>
<evidence type="ECO:0000256" key="1">
    <source>
        <dbReference type="ARBA" id="ARBA00022737"/>
    </source>
</evidence>
<dbReference type="EMBL" id="JAUKPO010000005">
    <property type="protein sequence ID" value="MDO1446809.1"/>
    <property type="molecule type" value="Genomic_DNA"/>
</dbReference>
<dbReference type="Pfam" id="PF14559">
    <property type="entry name" value="TPR_19"/>
    <property type="match status" value="2"/>
</dbReference>
<dbReference type="InterPro" id="IPR051012">
    <property type="entry name" value="CellSynth/LPSAsmb/PSIAsmb"/>
</dbReference>
<dbReference type="PANTHER" id="PTHR45586">
    <property type="entry name" value="TPR REPEAT-CONTAINING PROTEIN PA4667"/>
    <property type="match status" value="1"/>
</dbReference>
<evidence type="ECO:0000313" key="4">
    <source>
        <dbReference type="EMBL" id="MDO1446809.1"/>
    </source>
</evidence>
<dbReference type="InterPro" id="IPR019734">
    <property type="entry name" value="TPR_rpt"/>
</dbReference>
<accession>A0ABT8R4E9</accession>
<name>A0ABT8R4E9_9BACT</name>
<protein>
    <submittedName>
        <fullName evidence="4">Tetratricopeptide repeat protein</fullName>
    </submittedName>
</protein>
<keyword evidence="1" id="KW-0677">Repeat</keyword>